<dbReference type="EMBL" id="KZ303846">
    <property type="protein sequence ID" value="PHZ14009.1"/>
    <property type="molecule type" value="Genomic_DNA"/>
</dbReference>
<sequence length="54" mass="5782">MLHTSHPLRPFISSWNLWMVIGACGSLSLPTATVTLSAATTVVENGTRVELNLS</sequence>
<dbReference type="AlphaFoldDB" id="A0A2G4SYZ8"/>
<accession>A0A2G4SYZ8</accession>
<protein>
    <submittedName>
        <fullName evidence="1">Uncharacterized protein</fullName>
    </submittedName>
</protein>
<dbReference type="Proteomes" id="UP000242254">
    <property type="component" value="Unassembled WGS sequence"/>
</dbReference>
<reference evidence="1 2" key="1">
    <citation type="journal article" date="2016" name="Proc. Natl. Acad. Sci. U.S.A.">
        <title>Lipid metabolic changes in an early divergent fungus govern the establishment of a mutualistic symbiosis with endobacteria.</title>
        <authorList>
            <person name="Lastovetsky O.A."/>
            <person name="Gaspar M.L."/>
            <person name="Mondo S.J."/>
            <person name="LaButti K.M."/>
            <person name="Sandor L."/>
            <person name="Grigoriev I.V."/>
            <person name="Henry S.A."/>
            <person name="Pawlowska T.E."/>
        </authorList>
    </citation>
    <scope>NUCLEOTIDE SEQUENCE [LARGE SCALE GENOMIC DNA]</scope>
    <source>
        <strain evidence="1 2">ATCC 52813</strain>
    </source>
</reference>
<proteinExistence type="predicted"/>
<dbReference type="GeneID" id="35443699"/>
<keyword evidence="2" id="KW-1185">Reference proteome</keyword>
<organism evidence="1 2">
    <name type="scientific">Rhizopus microsporus ATCC 52813</name>
    <dbReference type="NCBI Taxonomy" id="1340429"/>
    <lineage>
        <taxon>Eukaryota</taxon>
        <taxon>Fungi</taxon>
        <taxon>Fungi incertae sedis</taxon>
        <taxon>Mucoromycota</taxon>
        <taxon>Mucoromycotina</taxon>
        <taxon>Mucoromycetes</taxon>
        <taxon>Mucorales</taxon>
        <taxon>Mucorineae</taxon>
        <taxon>Rhizopodaceae</taxon>
        <taxon>Rhizopus</taxon>
    </lineage>
</organism>
<evidence type="ECO:0000313" key="1">
    <source>
        <dbReference type="EMBL" id="PHZ14009.1"/>
    </source>
</evidence>
<gene>
    <name evidence="1" type="ORF">RHIMIDRAFT_277915</name>
</gene>
<dbReference type="RefSeq" id="XP_023467717.1">
    <property type="nucleotide sequence ID" value="XM_023612710.1"/>
</dbReference>
<name>A0A2G4SYZ8_RHIZD</name>
<evidence type="ECO:0000313" key="2">
    <source>
        <dbReference type="Proteomes" id="UP000242254"/>
    </source>
</evidence>